<reference evidence="7 8" key="1">
    <citation type="submission" date="2015-03" db="EMBL/GenBank/DDBJ databases">
        <authorList>
            <person name="Abdul Halim M."/>
        </authorList>
    </citation>
    <scope>NUCLEOTIDE SEQUENCE [LARGE SCALE GENOMIC DNA]</scope>
    <source>
        <strain evidence="7 8">ATCC 35681</strain>
    </source>
</reference>
<reference evidence="7 8" key="2">
    <citation type="journal article" date="2016" name="Genome Announc.">
        <title>Genome Sequence of a Gram-Positive Diazotroph, Paenibacillus durus Type Strain ATCC 35681.</title>
        <authorList>
            <person name="Halim M.A."/>
            <person name="Rahman A.Y."/>
            <person name="Sim K.S."/>
            <person name="Yam H.C."/>
            <person name="Rahim A.A."/>
            <person name="Ghazali A.H."/>
            <person name="Najimudin N."/>
        </authorList>
    </citation>
    <scope>NUCLEOTIDE SEQUENCE [LARGE SCALE GENOMIC DNA]</scope>
    <source>
        <strain evidence="7 8">ATCC 35681</strain>
    </source>
</reference>
<dbReference type="PANTHER" id="PTHR46743:SF2">
    <property type="entry name" value="TEICHOIC ACIDS EXPORT ATP-BINDING PROTEIN TAGH"/>
    <property type="match status" value="1"/>
</dbReference>
<proteinExistence type="inferred from homology"/>
<dbReference type="GO" id="GO:0016887">
    <property type="term" value="F:ATP hydrolysis activity"/>
    <property type="evidence" value="ECO:0007669"/>
    <property type="project" value="InterPro"/>
</dbReference>
<sequence>MADTIVNVNDASMCFNMTTEKISTLKEYLIKRFKRQISYTEFWALQNVSFEINRGEIFGVLGLNGAGKSTLLKVVAGVLKPTTGNVEVSGRMAPLIELGAGFDPELTARENIFLNGAVLGYSKKEMKDKFEEIVEFSELRDFIDVPIKNFSSGMYARLGFSIATATTPDLLIVDEILSVGDFKFQEKCEAKLTSMVEKGTTVMLVSHSIDQIRAMCTKGIILEKGKLIKSGSIGDICDFYYSKYN</sequence>
<dbReference type="OrthoDB" id="9778870at2"/>
<dbReference type="InterPro" id="IPR003593">
    <property type="entry name" value="AAA+_ATPase"/>
</dbReference>
<dbReference type="CDD" id="cd03220">
    <property type="entry name" value="ABC_KpsT_Wzt"/>
    <property type="match status" value="1"/>
</dbReference>
<dbReference type="SMART" id="SM00382">
    <property type="entry name" value="AAA"/>
    <property type="match status" value="1"/>
</dbReference>
<evidence type="ECO:0000313" key="8">
    <source>
        <dbReference type="Proteomes" id="UP000034189"/>
    </source>
</evidence>
<keyword evidence="3" id="KW-0547">Nucleotide-binding</keyword>
<keyword evidence="4 7" id="KW-0067">ATP-binding</keyword>
<protein>
    <submittedName>
        <fullName evidence="7">Teichoic acid ABC transporter ATP-binding protein</fullName>
    </submittedName>
</protein>
<evidence type="ECO:0000256" key="3">
    <source>
        <dbReference type="ARBA" id="ARBA00022741"/>
    </source>
</evidence>
<evidence type="ECO:0000256" key="4">
    <source>
        <dbReference type="ARBA" id="ARBA00022840"/>
    </source>
</evidence>
<dbReference type="PATRIC" id="fig|1333534.5.peg.4359"/>
<dbReference type="InterPro" id="IPR015860">
    <property type="entry name" value="ABC_transpr_TagH-like"/>
</dbReference>
<accession>A0A0F7FDJ4</accession>
<dbReference type="Gene3D" id="3.40.50.300">
    <property type="entry name" value="P-loop containing nucleotide triphosphate hydrolases"/>
    <property type="match status" value="1"/>
</dbReference>
<dbReference type="InterPro" id="IPR027417">
    <property type="entry name" value="P-loop_NTPase"/>
</dbReference>
<dbReference type="GO" id="GO:0140359">
    <property type="term" value="F:ABC-type transporter activity"/>
    <property type="evidence" value="ECO:0007669"/>
    <property type="project" value="InterPro"/>
</dbReference>
<dbReference type="InterPro" id="IPR050683">
    <property type="entry name" value="Bact_Polysacc_Export_ATP-bd"/>
</dbReference>
<keyword evidence="2" id="KW-0813">Transport</keyword>
<dbReference type="InterPro" id="IPR003439">
    <property type="entry name" value="ABC_transporter-like_ATP-bd"/>
</dbReference>
<dbReference type="GO" id="GO:0016020">
    <property type="term" value="C:membrane"/>
    <property type="evidence" value="ECO:0007669"/>
    <property type="project" value="InterPro"/>
</dbReference>
<gene>
    <name evidence="7" type="ORF">VK70_19890</name>
</gene>
<comment type="similarity">
    <text evidence="1">Belongs to the ABC transporter superfamily.</text>
</comment>
<dbReference type="PROSITE" id="PS50893">
    <property type="entry name" value="ABC_TRANSPORTER_2"/>
    <property type="match status" value="1"/>
</dbReference>
<dbReference type="Pfam" id="PF00005">
    <property type="entry name" value="ABC_tran"/>
    <property type="match status" value="1"/>
</dbReference>
<dbReference type="Proteomes" id="UP000034189">
    <property type="component" value="Chromosome"/>
</dbReference>
<dbReference type="EMBL" id="CP011114">
    <property type="protein sequence ID" value="AKG36513.1"/>
    <property type="molecule type" value="Genomic_DNA"/>
</dbReference>
<dbReference type="SUPFAM" id="SSF52540">
    <property type="entry name" value="P-loop containing nucleoside triphosphate hydrolases"/>
    <property type="match status" value="1"/>
</dbReference>
<dbReference type="GO" id="GO:0005524">
    <property type="term" value="F:ATP binding"/>
    <property type="evidence" value="ECO:0007669"/>
    <property type="project" value="UniProtKB-KW"/>
</dbReference>
<dbReference type="HOGENOM" id="CLU_000604_1_2_9"/>
<evidence type="ECO:0000256" key="1">
    <source>
        <dbReference type="ARBA" id="ARBA00005417"/>
    </source>
</evidence>
<evidence type="ECO:0000313" key="7">
    <source>
        <dbReference type="EMBL" id="AKG36513.1"/>
    </source>
</evidence>
<evidence type="ECO:0000259" key="6">
    <source>
        <dbReference type="PROSITE" id="PS50893"/>
    </source>
</evidence>
<evidence type="ECO:0000256" key="5">
    <source>
        <dbReference type="ARBA" id="ARBA00022967"/>
    </source>
</evidence>
<organism evidence="7 8">
    <name type="scientific">Paenibacillus durus ATCC 35681</name>
    <dbReference type="NCBI Taxonomy" id="1333534"/>
    <lineage>
        <taxon>Bacteria</taxon>
        <taxon>Bacillati</taxon>
        <taxon>Bacillota</taxon>
        <taxon>Bacilli</taxon>
        <taxon>Bacillales</taxon>
        <taxon>Paenibacillaceae</taxon>
        <taxon>Paenibacillus</taxon>
    </lineage>
</organism>
<dbReference type="AlphaFoldDB" id="A0A0F7FDJ4"/>
<dbReference type="PANTHER" id="PTHR46743">
    <property type="entry name" value="TEICHOIC ACIDS EXPORT ATP-BINDING PROTEIN TAGH"/>
    <property type="match status" value="1"/>
</dbReference>
<evidence type="ECO:0000256" key="2">
    <source>
        <dbReference type="ARBA" id="ARBA00022448"/>
    </source>
</evidence>
<feature type="domain" description="ABC transporter" evidence="6">
    <location>
        <begin position="25"/>
        <end position="244"/>
    </location>
</feature>
<name>A0A0F7FDJ4_PAEDU</name>
<keyword evidence="5" id="KW-1278">Translocase</keyword>
<dbReference type="RefSeq" id="WP_025699249.1">
    <property type="nucleotide sequence ID" value="NZ_ASQQ01000659.1"/>
</dbReference>